<dbReference type="Gene3D" id="1.10.10.10">
    <property type="entry name" value="Winged helix-like DNA-binding domain superfamily/Winged helix DNA-binding domain"/>
    <property type="match status" value="1"/>
</dbReference>
<dbReference type="OrthoDB" id="8482at2157"/>
<sequence>MDSDRNVDDIAASFGALSNPLRVRILLALTETRRADWDHEGMSYSDLRAAVAAEDGGRFNYHLDELRGQFVRGKDGHYWLTSAGSRVVDEIYAGTFSGSPGGISGPVGRSCPEDGKPLEATFEDGVLSVSCPEHGTVFDMWLRFGAGADRDLEELFAWANRRGLWYLESVSWDVCPHCAGQFGEATFRPAGGDDSTDTAGSVIVDMTCDSCAISFGIPAHQYALTRPPTIAFLHDHGIDYRSLAVEYGAAEWAHETTRTDSGVLVCFTVDGERLELELGQSLETQSYRRDSARA</sequence>
<keyword evidence="4" id="KW-1185">Reference proteome</keyword>
<gene>
    <name evidence="3" type="ORF">SAMN05216226_10824</name>
</gene>
<dbReference type="EMBL" id="FNFC01000008">
    <property type="protein sequence ID" value="SDJ72203.1"/>
    <property type="molecule type" value="Genomic_DNA"/>
</dbReference>
<evidence type="ECO:0000313" key="3">
    <source>
        <dbReference type="EMBL" id="SDJ72203.1"/>
    </source>
</evidence>
<dbReference type="Proteomes" id="UP000198856">
    <property type="component" value="Unassembled WGS sequence"/>
</dbReference>
<accession>A0A1G8W2A3</accession>
<dbReference type="Pfam" id="PF24038">
    <property type="entry name" value="DUF7347"/>
    <property type="match status" value="1"/>
</dbReference>
<reference evidence="3 4" key="1">
    <citation type="submission" date="2016-10" db="EMBL/GenBank/DDBJ databases">
        <authorList>
            <person name="de Groot N.N."/>
        </authorList>
    </citation>
    <scope>NUCLEOTIDE SEQUENCE [LARGE SCALE GENOMIC DNA]</scope>
    <source>
        <strain evidence="3 4">IBRC-M10015</strain>
    </source>
</reference>
<feature type="domain" description="DUF7351" evidence="2">
    <location>
        <begin position="109"/>
        <end position="282"/>
    </location>
</feature>
<dbReference type="AlphaFoldDB" id="A0A1G8W2A3"/>
<dbReference type="RefSeq" id="WP_092702236.1">
    <property type="nucleotide sequence ID" value="NZ_FNFC01000008.1"/>
</dbReference>
<dbReference type="InterPro" id="IPR055771">
    <property type="entry name" value="DUF7347"/>
</dbReference>
<evidence type="ECO:0000259" key="2">
    <source>
        <dbReference type="Pfam" id="PF24042"/>
    </source>
</evidence>
<protein>
    <submittedName>
        <fullName evidence="3">Uncharacterized protein</fullName>
    </submittedName>
</protein>
<feature type="domain" description="DUF7347" evidence="1">
    <location>
        <begin position="12"/>
        <end position="91"/>
    </location>
</feature>
<evidence type="ECO:0000313" key="4">
    <source>
        <dbReference type="Proteomes" id="UP000198856"/>
    </source>
</evidence>
<dbReference type="Pfam" id="PF24042">
    <property type="entry name" value="DUF7351"/>
    <property type="match status" value="1"/>
</dbReference>
<name>A0A1G8W2A3_9EURY</name>
<evidence type="ECO:0000259" key="1">
    <source>
        <dbReference type="Pfam" id="PF24038"/>
    </source>
</evidence>
<proteinExistence type="predicted"/>
<organism evidence="3 4">
    <name type="scientific">Halovenus aranensis</name>
    <dbReference type="NCBI Taxonomy" id="890420"/>
    <lineage>
        <taxon>Archaea</taxon>
        <taxon>Methanobacteriati</taxon>
        <taxon>Methanobacteriota</taxon>
        <taxon>Stenosarchaea group</taxon>
        <taxon>Halobacteria</taxon>
        <taxon>Halobacteriales</taxon>
        <taxon>Haloarculaceae</taxon>
        <taxon>Halovenus</taxon>
    </lineage>
</organism>
<dbReference type="InterPro" id="IPR036388">
    <property type="entry name" value="WH-like_DNA-bd_sf"/>
</dbReference>
<dbReference type="InterPro" id="IPR055775">
    <property type="entry name" value="DUF7351"/>
</dbReference>